<evidence type="ECO:0000313" key="9">
    <source>
        <dbReference type="Proteomes" id="UP001524435"/>
    </source>
</evidence>
<gene>
    <name evidence="8" type="ORF">NE663_03910</name>
</gene>
<dbReference type="SFLD" id="SFLDG00002">
    <property type="entry name" value="C1.7:_P-type_atpase_like"/>
    <property type="match status" value="1"/>
</dbReference>
<evidence type="ECO:0000256" key="4">
    <source>
        <dbReference type="ARBA" id="ARBA00022989"/>
    </source>
</evidence>
<dbReference type="InterPro" id="IPR036412">
    <property type="entry name" value="HAD-like_sf"/>
</dbReference>
<feature type="transmembrane region" description="Helical" evidence="6">
    <location>
        <begin position="723"/>
        <end position="746"/>
    </location>
</feature>
<organism evidence="8 9">
    <name type="scientific">Massilicoli timonensis</name>
    <dbReference type="NCBI Taxonomy" id="2015901"/>
    <lineage>
        <taxon>Bacteria</taxon>
        <taxon>Bacillati</taxon>
        <taxon>Bacillota</taxon>
        <taxon>Erysipelotrichia</taxon>
        <taxon>Erysipelotrichales</taxon>
        <taxon>Erysipelotrichaceae</taxon>
        <taxon>Massilicoli</taxon>
    </lineage>
</organism>
<sequence>MTVEKQKETRVQVNLRNGLNQKQVAERMQAHLYNEQLKQTTKSYQQIIKDNVFTLFNFINAILAAAIIFVQSYKNLLFLGVIISNIAIGIFQEIRAKRVLDRLSLMAAPSATVIRDGVQQEIDIEEVVLDDIMVLQSGDQICSDAIIKEGRLEVNESLLSGESDVIIKSCGDLLYSGSFVTSGKAITQVAHVGKHNYIYEIIKEAKTLKRHKSQLRDSINVILKLIGFIIIPLGVLLFLKHYWIASYSFTESVVSTVAALVGMIPEGLVLLTSVALAVGSINLAKRKTLVQELYCIETLARVDMLCLDKTGTITKGMMQVEDVITLSNDLPIKTILAACNHALQDDNATAQALKQYAGCESDWRSEVLLPFSSVRKYSGVTFQEYGTYYIGAYEFLFAQKDPAVIKQLEQYAKQGIRVIVLAHCQESIEEDKPPHDLKLLAYLLLSDPIRAEASETLLYFEKQGVDIKIISGDHPATVHAIAQKAGVLHCDAYVDTSTLSDDQLSDAVKKYAVFGRVSPKQKQLMVRLLKEQGHTVAMSGDGVNDVMALKEADCSIAVASGSDAAKNIANLVLLDNNFANMPQIVLEGRRVINNIQRAASLFLVKTTFSTILSILVLFLDTRYPFMPIQLTLISTLTIGMPSFFLALEPNYERVKGNFIMNVLGRALPGALSVITYMIAVNIICSILGYRDEIASTMVVLLTGASGLNVLLRVCNPFTWTRKLLFFSMCFGFIAAVVLVPGLFSLVELPTVALLFVLGGTLTIPFYTALLSSVLSRMQKAKHIVETMMKKEDAKD</sequence>
<dbReference type="InterPro" id="IPR018303">
    <property type="entry name" value="ATPase_P-typ_P_site"/>
</dbReference>
<dbReference type="Gene3D" id="3.40.50.1000">
    <property type="entry name" value="HAD superfamily/HAD-like"/>
    <property type="match status" value="1"/>
</dbReference>
<dbReference type="Gene3D" id="2.70.150.10">
    <property type="entry name" value="Calcium-transporting ATPase, cytoplasmic transduction domain A"/>
    <property type="match status" value="1"/>
</dbReference>
<dbReference type="InterPro" id="IPR008250">
    <property type="entry name" value="ATPase_P-typ_transduc_dom_A_sf"/>
</dbReference>
<evidence type="ECO:0000259" key="7">
    <source>
        <dbReference type="Pfam" id="PF00122"/>
    </source>
</evidence>
<feature type="transmembrane region" description="Helical" evidence="6">
    <location>
        <begin position="667"/>
        <end position="688"/>
    </location>
</feature>
<dbReference type="Gene3D" id="3.40.1110.10">
    <property type="entry name" value="Calcium-transporting ATPase, cytoplasmic domain N"/>
    <property type="match status" value="1"/>
</dbReference>
<dbReference type="SUPFAM" id="SSF81653">
    <property type="entry name" value="Calcium ATPase, transduction domain A"/>
    <property type="match status" value="1"/>
</dbReference>
<feature type="transmembrane region" description="Helical" evidence="6">
    <location>
        <begin position="694"/>
        <end position="711"/>
    </location>
</feature>
<keyword evidence="5 6" id="KW-0472">Membrane</keyword>
<keyword evidence="3" id="KW-1278">Translocase</keyword>
<dbReference type="PRINTS" id="PR00120">
    <property type="entry name" value="HATPASE"/>
</dbReference>
<comment type="subcellular location">
    <subcellularLocation>
        <location evidence="1">Membrane</location>
        <topology evidence="1">Multi-pass membrane protein</topology>
    </subcellularLocation>
</comment>
<feature type="transmembrane region" description="Helical" evidence="6">
    <location>
        <begin position="221"/>
        <end position="244"/>
    </location>
</feature>
<dbReference type="SUPFAM" id="SSF81660">
    <property type="entry name" value="Metal cation-transporting ATPase, ATP-binding domain N"/>
    <property type="match status" value="1"/>
</dbReference>
<feature type="transmembrane region" description="Helical" evidence="6">
    <location>
        <begin position="598"/>
        <end position="619"/>
    </location>
</feature>
<feature type="transmembrane region" description="Helical" evidence="6">
    <location>
        <begin position="752"/>
        <end position="774"/>
    </location>
</feature>
<evidence type="ECO:0000256" key="1">
    <source>
        <dbReference type="ARBA" id="ARBA00004141"/>
    </source>
</evidence>
<dbReference type="InterPro" id="IPR044492">
    <property type="entry name" value="P_typ_ATPase_HD_dom"/>
</dbReference>
<dbReference type="Pfam" id="PF00122">
    <property type="entry name" value="E1-E2_ATPase"/>
    <property type="match status" value="1"/>
</dbReference>
<evidence type="ECO:0000256" key="2">
    <source>
        <dbReference type="ARBA" id="ARBA00022692"/>
    </source>
</evidence>
<dbReference type="SUPFAM" id="SSF56784">
    <property type="entry name" value="HAD-like"/>
    <property type="match status" value="1"/>
</dbReference>
<evidence type="ECO:0000256" key="3">
    <source>
        <dbReference type="ARBA" id="ARBA00022967"/>
    </source>
</evidence>
<feature type="transmembrane region" description="Helical" evidence="6">
    <location>
        <begin position="52"/>
        <end position="70"/>
    </location>
</feature>
<protein>
    <submittedName>
        <fullName evidence="8">Cation-translocating P-type ATPase</fullName>
    </submittedName>
</protein>
<dbReference type="Gene3D" id="1.20.1110.10">
    <property type="entry name" value="Calcium-transporting ATPase, transmembrane domain"/>
    <property type="match status" value="1"/>
</dbReference>
<dbReference type="PRINTS" id="PR00119">
    <property type="entry name" value="CATATPASE"/>
</dbReference>
<accession>A0ABT1SJJ5</accession>
<feature type="transmembrane region" description="Helical" evidence="6">
    <location>
        <begin position="76"/>
        <end position="94"/>
    </location>
</feature>
<dbReference type="SUPFAM" id="SSF81665">
    <property type="entry name" value="Calcium ATPase, transmembrane domain M"/>
    <property type="match status" value="1"/>
</dbReference>
<feature type="transmembrane region" description="Helical" evidence="6">
    <location>
        <begin position="625"/>
        <end position="647"/>
    </location>
</feature>
<dbReference type="InterPro" id="IPR023298">
    <property type="entry name" value="ATPase_P-typ_TM_dom_sf"/>
</dbReference>
<dbReference type="CDD" id="cd02609">
    <property type="entry name" value="P-type_ATPase"/>
    <property type="match status" value="1"/>
</dbReference>
<keyword evidence="4 6" id="KW-1133">Transmembrane helix</keyword>
<evidence type="ECO:0000313" key="8">
    <source>
        <dbReference type="EMBL" id="MCQ5121401.1"/>
    </source>
</evidence>
<dbReference type="InterPro" id="IPR059000">
    <property type="entry name" value="ATPase_P-type_domA"/>
</dbReference>
<dbReference type="InterPro" id="IPR023299">
    <property type="entry name" value="ATPase_P-typ_cyto_dom_N"/>
</dbReference>
<dbReference type="EMBL" id="JANGCH010000004">
    <property type="protein sequence ID" value="MCQ5121401.1"/>
    <property type="molecule type" value="Genomic_DNA"/>
</dbReference>
<proteinExistence type="predicted"/>
<reference evidence="8 9" key="1">
    <citation type="submission" date="2022-06" db="EMBL/GenBank/DDBJ databases">
        <title>Isolation of gut microbiota from human fecal samples.</title>
        <authorList>
            <person name="Pamer E.G."/>
            <person name="Barat B."/>
            <person name="Waligurski E."/>
            <person name="Medina S."/>
            <person name="Paddock L."/>
            <person name="Mostad J."/>
        </authorList>
    </citation>
    <scope>NUCLEOTIDE SEQUENCE [LARGE SCALE GENOMIC DNA]</scope>
    <source>
        <strain evidence="8 9">DFI.6.1</strain>
    </source>
</reference>
<feature type="transmembrane region" description="Helical" evidence="6">
    <location>
        <begin position="256"/>
        <end position="278"/>
    </location>
</feature>
<dbReference type="PROSITE" id="PS00154">
    <property type="entry name" value="ATPASE_E1_E2"/>
    <property type="match status" value="1"/>
</dbReference>
<dbReference type="RefSeq" id="WP_256197534.1">
    <property type="nucleotide sequence ID" value="NZ_JANGCH010000004.1"/>
</dbReference>
<dbReference type="InterPro" id="IPR023214">
    <property type="entry name" value="HAD_sf"/>
</dbReference>
<evidence type="ECO:0000256" key="5">
    <source>
        <dbReference type="ARBA" id="ARBA00023136"/>
    </source>
</evidence>
<keyword evidence="2 6" id="KW-0812">Transmembrane</keyword>
<dbReference type="NCBIfam" id="TIGR01494">
    <property type="entry name" value="ATPase_P-type"/>
    <property type="match status" value="2"/>
</dbReference>
<evidence type="ECO:0000256" key="6">
    <source>
        <dbReference type="SAM" id="Phobius"/>
    </source>
</evidence>
<feature type="domain" description="P-type ATPase A" evidence="7">
    <location>
        <begin position="106"/>
        <end position="205"/>
    </location>
</feature>
<dbReference type="SFLD" id="SFLDS00003">
    <property type="entry name" value="Haloacid_Dehalogenase"/>
    <property type="match status" value="1"/>
</dbReference>
<dbReference type="SFLD" id="SFLDF00027">
    <property type="entry name" value="p-type_atpase"/>
    <property type="match status" value="1"/>
</dbReference>
<dbReference type="PANTHER" id="PTHR42861">
    <property type="entry name" value="CALCIUM-TRANSPORTING ATPASE"/>
    <property type="match status" value="1"/>
</dbReference>
<dbReference type="Pfam" id="PF00702">
    <property type="entry name" value="Hydrolase"/>
    <property type="match status" value="1"/>
</dbReference>
<comment type="caution">
    <text evidence="8">The sequence shown here is derived from an EMBL/GenBank/DDBJ whole genome shotgun (WGS) entry which is preliminary data.</text>
</comment>
<keyword evidence="9" id="KW-1185">Reference proteome</keyword>
<name>A0ABT1SJJ5_9FIRM</name>
<dbReference type="InterPro" id="IPR001757">
    <property type="entry name" value="P_typ_ATPase"/>
</dbReference>
<dbReference type="Proteomes" id="UP001524435">
    <property type="component" value="Unassembled WGS sequence"/>
</dbReference>